<keyword evidence="4" id="KW-1185">Reference proteome</keyword>
<dbReference type="InterPro" id="IPR050261">
    <property type="entry name" value="FrsA_esterase"/>
</dbReference>
<dbReference type="HOGENOM" id="CLU_814904_0_0_1"/>
<dbReference type="AlphaFoldDB" id="A0A0D3KN44"/>
<organism evidence="3 4">
    <name type="scientific">Emiliania huxleyi (strain CCMP1516)</name>
    <dbReference type="NCBI Taxonomy" id="280463"/>
    <lineage>
        <taxon>Eukaryota</taxon>
        <taxon>Haptista</taxon>
        <taxon>Haptophyta</taxon>
        <taxon>Prymnesiophyceae</taxon>
        <taxon>Isochrysidales</taxon>
        <taxon>Noelaerhabdaceae</taxon>
        <taxon>Emiliania</taxon>
    </lineage>
</organism>
<feature type="region of interest" description="Disordered" evidence="1">
    <location>
        <begin position="1"/>
        <end position="26"/>
    </location>
</feature>
<sequence length="341" mass="36909">MCGPNSATASGYKTQDHLQPAPASEAADGDLVVEEFPISFGGYTYPHGRIAYVKGRQPTPVILVHHNYAGCKRFDVDQAAYLALCGYVGLAVDLYPECEMYTSADRSVNVDRARHFKGSFDYMQSLLVDPAKWRSLMGAFMAAADVHPAVAAGKAGCIGYCLGGQSCFEQLRAGHAIQALVSLHGLLHSRPMVEGLPFWDPLQRISAEEYAQRIQPPPSAMTPGCIVLVENGADDEHVPEDMQKEWIKEMDGSGVDWRFTNHARTPHGFALAPGVVATSYMEAADRRSTLSMLGAFAEAWPHVEQHHVTRNASGTIIPYAIPTSAELALPISAIGDAKPRG</sequence>
<dbReference type="InterPro" id="IPR029058">
    <property type="entry name" value="AB_hydrolase_fold"/>
</dbReference>
<dbReference type="Pfam" id="PF01738">
    <property type="entry name" value="DLH"/>
    <property type="match status" value="1"/>
</dbReference>
<accession>A0A0D3KN44</accession>
<dbReference type="KEGG" id="ehx:EMIHUDRAFT_245982"/>
<reference evidence="3" key="2">
    <citation type="submission" date="2024-10" db="UniProtKB">
        <authorList>
            <consortium name="EnsemblProtists"/>
        </authorList>
    </citation>
    <scope>IDENTIFICATION</scope>
</reference>
<evidence type="ECO:0000313" key="4">
    <source>
        <dbReference type="Proteomes" id="UP000013827"/>
    </source>
</evidence>
<dbReference type="SUPFAM" id="SSF53474">
    <property type="entry name" value="alpha/beta-Hydrolases"/>
    <property type="match status" value="1"/>
</dbReference>
<dbReference type="EnsemblProtists" id="EOD15183">
    <property type="protein sequence ID" value="EOD15183"/>
    <property type="gene ID" value="EMIHUDRAFT_245982"/>
</dbReference>
<feature type="compositionally biased region" description="Polar residues" evidence="1">
    <location>
        <begin position="1"/>
        <end position="13"/>
    </location>
</feature>
<name>A0A0D3KN44_EMIH1</name>
<dbReference type="PaxDb" id="2903-EOD15183"/>
<dbReference type="GeneID" id="17282449"/>
<proteinExistence type="predicted"/>
<reference evidence="4" key="1">
    <citation type="journal article" date="2013" name="Nature">
        <title>Pan genome of the phytoplankton Emiliania underpins its global distribution.</title>
        <authorList>
            <person name="Read B.A."/>
            <person name="Kegel J."/>
            <person name="Klute M.J."/>
            <person name="Kuo A."/>
            <person name="Lefebvre S.C."/>
            <person name="Maumus F."/>
            <person name="Mayer C."/>
            <person name="Miller J."/>
            <person name="Monier A."/>
            <person name="Salamov A."/>
            <person name="Young J."/>
            <person name="Aguilar M."/>
            <person name="Claverie J.M."/>
            <person name="Frickenhaus S."/>
            <person name="Gonzalez K."/>
            <person name="Herman E.K."/>
            <person name="Lin Y.C."/>
            <person name="Napier J."/>
            <person name="Ogata H."/>
            <person name="Sarno A.F."/>
            <person name="Shmutz J."/>
            <person name="Schroeder D."/>
            <person name="de Vargas C."/>
            <person name="Verret F."/>
            <person name="von Dassow P."/>
            <person name="Valentin K."/>
            <person name="Van de Peer Y."/>
            <person name="Wheeler G."/>
            <person name="Dacks J.B."/>
            <person name="Delwiche C.F."/>
            <person name="Dyhrman S.T."/>
            <person name="Glockner G."/>
            <person name="John U."/>
            <person name="Richards T."/>
            <person name="Worden A.Z."/>
            <person name="Zhang X."/>
            <person name="Grigoriev I.V."/>
            <person name="Allen A.E."/>
            <person name="Bidle K."/>
            <person name="Borodovsky M."/>
            <person name="Bowler C."/>
            <person name="Brownlee C."/>
            <person name="Cock J.M."/>
            <person name="Elias M."/>
            <person name="Gladyshev V.N."/>
            <person name="Groth M."/>
            <person name="Guda C."/>
            <person name="Hadaegh A."/>
            <person name="Iglesias-Rodriguez M.D."/>
            <person name="Jenkins J."/>
            <person name="Jones B.M."/>
            <person name="Lawson T."/>
            <person name="Leese F."/>
            <person name="Lindquist E."/>
            <person name="Lobanov A."/>
            <person name="Lomsadze A."/>
            <person name="Malik S.B."/>
            <person name="Marsh M.E."/>
            <person name="Mackinder L."/>
            <person name="Mock T."/>
            <person name="Mueller-Roeber B."/>
            <person name="Pagarete A."/>
            <person name="Parker M."/>
            <person name="Probert I."/>
            <person name="Quesneville H."/>
            <person name="Raines C."/>
            <person name="Rensing S.A."/>
            <person name="Riano-Pachon D.M."/>
            <person name="Richier S."/>
            <person name="Rokitta S."/>
            <person name="Shiraiwa Y."/>
            <person name="Soanes D.M."/>
            <person name="van der Giezen M."/>
            <person name="Wahlund T.M."/>
            <person name="Williams B."/>
            <person name="Wilson W."/>
            <person name="Wolfe G."/>
            <person name="Wurch L.L."/>
        </authorList>
    </citation>
    <scope>NUCLEOTIDE SEQUENCE</scope>
</reference>
<evidence type="ECO:0000256" key="1">
    <source>
        <dbReference type="SAM" id="MobiDB-lite"/>
    </source>
</evidence>
<protein>
    <recommendedName>
        <fullName evidence="2">Dienelactone hydrolase domain-containing protein</fullName>
    </recommendedName>
</protein>
<dbReference type="KEGG" id="ehx:EMIHUDRAFT_225888"/>
<dbReference type="InterPro" id="IPR002925">
    <property type="entry name" value="Dienelactn_hydro"/>
</dbReference>
<dbReference type="PANTHER" id="PTHR22946:SF0">
    <property type="entry name" value="DIENELACTONE HYDROLASE DOMAIN-CONTAINING PROTEIN"/>
    <property type="match status" value="1"/>
</dbReference>
<dbReference type="PANTHER" id="PTHR22946">
    <property type="entry name" value="DIENELACTONE HYDROLASE DOMAIN-CONTAINING PROTEIN-RELATED"/>
    <property type="match status" value="1"/>
</dbReference>
<dbReference type="STRING" id="2903.R1FUJ8"/>
<dbReference type="OMA" id="LYPECEM"/>
<dbReference type="GeneID" id="17261332"/>
<dbReference type="GO" id="GO:0016787">
    <property type="term" value="F:hydrolase activity"/>
    <property type="evidence" value="ECO:0007669"/>
    <property type="project" value="InterPro"/>
</dbReference>
<evidence type="ECO:0000259" key="2">
    <source>
        <dbReference type="Pfam" id="PF01738"/>
    </source>
</evidence>
<feature type="domain" description="Dienelactone hydrolase" evidence="2">
    <location>
        <begin position="55"/>
        <end position="298"/>
    </location>
</feature>
<dbReference type="EnsemblProtists" id="EOD37179">
    <property type="protein sequence ID" value="EOD37179"/>
    <property type="gene ID" value="EMIHUDRAFT_225888"/>
</dbReference>
<dbReference type="Gene3D" id="3.40.50.1820">
    <property type="entry name" value="alpha/beta hydrolase"/>
    <property type="match status" value="1"/>
</dbReference>
<dbReference type="Proteomes" id="UP000013827">
    <property type="component" value="Unassembled WGS sequence"/>
</dbReference>
<dbReference type="RefSeq" id="XP_005789608.1">
    <property type="nucleotide sequence ID" value="XM_005789551.1"/>
</dbReference>
<dbReference type="RefSeq" id="XP_005767612.1">
    <property type="nucleotide sequence ID" value="XM_005767555.1"/>
</dbReference>
<evidence type="ECO:0000313" key="3">
    <source>
        <dbReference type="EnsemblProtists" id="EOD37179"/>
    </source>
</evidence>